<sequence length="227" mass="26005">MRIKELEAWLIEALQDTKLDNTEKAELRSMVPMLSVEEGRFLRNKAFALAKDEVRNDPELTLSVFKWLEKVVKTIDSADNPTTVESSAHFSPGDECRRKILDLCQNARRSIEICVFTISDDSLSNAILKAHQRGIEVRIITDNDKSNDLGSDVDMLSNKGVPVRMDRTDNHMHHKFALFDRATLLNGSFNWTRSASRYNQENIVVSGDVRVLDRFTTEFDRLWAQFG</sequence>
<evidence type="ECO:0000256" key="1">
    <source>
        <dbReference type="ARBA" id="ARBA00000798"/>
    </source>
</evidence>
<evidence type="ECO:0000259" key="7">
    <source>
        <dbReference type="Pfam" id="PF13091"/>
    </source>
</evidence>
<accession>A0ABV7HE48</accession>
<proteinExistence type="inferred from homology"/>
<dbReference type="SUPFAM" id="SSF56024">
    <property type="entry name" value="Phospholipase D/nuclease"/>
    <property type="match status" value="1"/>
</dbReference>
<gene>
    <name evidence="8" type="ORF">ACFOEK_08015</name>
</gene>
<dbReference type="RefSeq" id="WP_386718870.1">
    <property type="nucleotide sequence ID" value="NZ_JBHRSZ010000004.1"/>
</dbReference>
<keyword evidence="9" id="KW-1185">Reference proteome</keyword>
<dbReference type="Gene3D" id="3.30.870.10">
    <property type="entry name" value="Endonuclease Chain A"/>
    <property type="match status" value="1"/>
</dbReference>
<evidence type="ECO:0000313" key="8">
    <source>
        <dbReference type="EMBL" id="MFC3150969.1"/>
    </source>
</evidence>
<name>A0ABV7HE48_9GAMM</name>
<evidence type="ECO:0000313" key="9">
    <source>
        <dbReference type="Proteomes" id="UP001595476"/>
    </source>
</evidence>
<keyword evidence="6" id="KW-0443">Lipid metabolism</keyword>
<dbReference type="Pfam" id="PF13091">
    <property type="entry name" value="PLDc_2"/>
    <property type="match status" value="1"/>
</dbReference>
<evidence type="ECO:0000256" key="2">
    <source>
        <dbReference type="ARBA" id="ARBA00008664"/>
    </source>
</evidence>
<comment type="catalytic activity">
    <reaction evidence="1">
        <text>a 1,2-diacyl-sn-glycero-3-phosphocholine + H2O = a 1,2-diacyl-sn-glycero-3-phosphate + choline + H(+)</text>
        <dbReference type="Rhea" id="RHEA:14445"/>
        <dbReference type="ChEBI" id="CHEBI:15354"/>
        <dbReference type="ChEBI" id="CHEBI:15377"/>
        <dbReference type="ChEBI" id="CHEBI:15378"/>
        <dbReference type="ChEBI" id="CHEBI:57643"/>
        <dbReference type="ChEBI" id="CHEBI:58608"/>
        <dbReference type="EC" id="3.1.4.4"/>
    </reaction>
</comment>
<keyword evidence="4" id="KW-0378">Hydrolase</keyword>
<dbReference type="InterPro" id="IPR025202">
    <property type="entry name" value="PLD-like_dom"/>
</dbReference>
<dbReference type="EC" id="3.1.4.4" evidence="3"/>
<comment type="caution">
    <text evidence="8">The sequence shown here is derived from an EMBL/GenBank/DDBJ whole genome shotgun (WGS) entry which is preliminary data.</text>
</comment>
<dbReference type="CDD" id="cd09171">
    <property type="entry name" value="PLDc_vPLD6_like"/>
    <property type="match status" value="1"/>
</dbReference>
<dbReference type="EMBL" id="JBHRSZ010000004">
    <property type="protein sequence ID" value="MFC3150969.1"/>
    <property type="molecule type" value="Genomic_DNA"/>
</dbReference>
<dbReference type="InterPro" id="IPR051406">
    <property type="entry name" value="PLD_domain"/>
</dbReference>
<evidence type="ECO:0000256" key="6">
    <source>
        <dbReference type="ARBA" id="ARBA00023098"/>
    </source>
</evidence>
<dbReference type="PANTHER" id="PTHR43856:SF1">
    <property type="entry name" value="MITOCHONDRIAL CARDIOLIPIN HYDROLASE"/>
    <property type="match status" value="1"/>
</dbReference>
<feature type="domain" description="Phospholipase D-like" evidence="7">
    <location>
        <begin position="101"/>
        <end position="223"/>
    </location>
</feature>
<organism evidence="8 9">
    <name type="scientific">Litoribrevibacter euphylliae</name>
    <dbReference type="NCBI Taxonomy" id="1834034"/>
    <lineage>
        <taxon>Bacteria</taxon>
        <taxon>Pseudomonadati</taxon>
        <taxon>Pseudomonadota</taxon>
        <taxon>Gammaproteobacteria</taxon>
        <taxon>Oceanospirillales</taxon>
        <taxon>Oceanospirillaceae</taxon>
        <taxon>Litoribrevibacter</taxon>
    </lineage>
</organism>
<reference evidence="9" key="1">
    <citation type="journal article" date="2019" name="Int. J. Syst. Evol. Microbiol.">
        <title>The Global Catalogue of Microorganisms (GCM) 10K type strain sequencing project: providing services to taxonomists for standard genome sequencing and annotation.</title>
        <authorList>
            <consortium name="The Broad Institute Genomics Platform"/>
            <consortium name="The Broad Institute Genome Sequencing Center for Infectious Disease"/>
            <person name="Wu L."/>
            <person name="Ma J."/>
        </authorList>
    </citation>
    <scope>NUCLEOTIDE SEQUENCE [LARGE SCALE GENOMIC DNA]</scope>
    <source>
        <strain evidence="9">KCTC 52438</strain>
    </source>
</reference>
<keyword evidence="5" id="KW-0442">Lipid degradation</keyword>
<evidence type="ECO:0000256" key="5">
    <source>
        <dbReference type="ARBA" id="ARBA00022963"/>
    </source>
</evidence>
<protein>
    <recommendedName>
        <fullName evidence="3">phospholipase D</fullName>
        <ecNumber evidence="3">3.1.4.4</ecNumber>
    </recommendedName>
</protein>
<dbReference type="Proteomes" id="UP001595476">
    <property type="component" value="Unassembled WGS sequence"/>
</dbReference>
<comment type="similarity">
    <text evidence="2">Belongs to the phospholipase D family.</text>
</comment>
<evidence type="ECO:0000256" key="3">
    <source>
        <dbReference type="ARBA" id="ARBA00012027"/>
    </source>
</evidence>
<dbReference type="PANTHER" id="PTHR43856">
    <property type="entry name" value="CARDIOLIPIN HYDROLASE"/>
    <property type="match status" value="1"/>
</dbReference>
<evidence type="ECO:0000256" key="4">
    <source>
        <dbReference type="ARBA" id="ARBA00022801"/>
    </source>
</evidence>